<feature type="domain" description="Thioredoxin" evidence="2">
    <location>
        <begin position="24"/>
        <end position="166"/>
    </location>
</feature>
<evidence type="ECO:0000313" key="3">
    <source>
        <dbReference type="EMBL" id="CAH0039289.1"/>
    </source>
</evidence>
<evidence type="ECO:0000313" key="4">
    <source>
        <dbReference type="Proteomes" id="UP000775872"/>
    </source>
</evidence>
<gene>
    <name evidence="3" type="ORF">CSOL1703_00003569</name>
</gene>
<organism evidence="3 4">
    <name type="scientific">Clonostachys solani</name>
    <dbReference type="NCBI Taxonomy" id="160281"/>
    <lineage>
        <taxon>Eukaryota</taxon>
        <taxon>Fungi</taxon>
        <taxon>Dikarya</taxon>
        <taxon>Ascomycota</taxon>
        <taxon>Pezizomycotina</taxon>
        <taxon>Sordariomycetes</taxon>
        <taxon>Hypocreomycetidae</taxon>
        <taxon>Hypocreales</taxon>
        <taxon>Bionectriaceae</taxon>
        <taxon>Clonostachys</taxon>
    </lineage>
</organism>
<dbReference type="Pfam" id="PF00085">
    <property type="entry name" value="Thioredoxin"/>
    <property type="match status" value="1"/>
</dbReference>
<dbReference type="Gene3D" id="3.40.30.10">
    <property type="entry name" value="Glutaredoxin"/>
    <property type="match status" value="1"/>
</dbReference>
<feature type="region of interest" description="Disordered" evidence="1">
    <location>
        <begin position="168"/>
        <end position="191"/>
    </location>
</feature>
<dbReference type="EMBL" id="CABFOC020000002">
    <property type="protein sequence ID" value="CAH0039289.1"/>
    <property type="molecule type" value="Genomic_DNA"/>
</dbReference>
<reference evidence="3" key="1">
    <citation type="submission" date="2021-10" db="EMBL/GenBank/DDBJ databases">
        <authorList>
            <person name="Piombo E."/>
        </authorList>
    </citation>
    <scope>NUCLEOTIDE SEQUENCE</scope>
</reference>
<dbReference type="PROSITE" id="PS51352">
    <property type="entry name" value="THIOREDOXIN_2"/>
    <property type="match status" value="1"/>
</dbReference>
<name>A0A9N9VYU5_9HYPO</name>
<protein>
    <recommendedName>
        <fullName evidence="2">Thioredoxin domain-containing protein</fullName>
    </recommendedName>
</protein>
<evidence type="ECO:0000256" key="1">
    <source>
        <dbReference type="SAM" id="MobiDB-lite"/>
    </source>
</evidence>
<accession>A0A9N9VYU5</accession>
<dbReference type="OrthoDB" id="19690at2759"/>
<dbReference type="InterPro" id="IPR013766">
    <property type="entry name" value="Thioredoxin_domain"/>
</dbReference>
<feature type="compositionally biased region" description="Gly residues" evidence="1">
    <location>
        <begin position="171"/>
        <end position="191"/>
    </location>
</feature>
<keyword evidence="4" id="KW-1185">Reference proteome</keyword>
<sequence length="191" mass="20440">MRWSRVQAQCLAPVKAAVRSSPTRRPALHAAAFSTTAAKAKNQIFDPVRNTNSLDTYLSVSASSNTPLLTFWTASWCSTCRAVYPLVRSLIEQGTGEAEGGVNLVPVEFDAPDAQSLAMTYMITSIPTLLAFDARRGEPIRATRVTDGRSLADRQFLTEWIIREAARRHSSGGGTGGEGGSGSSFGGLFGK</sequence>
<dbReference type="InterPro" id="IPR036249">
    <property type="entry name" value="Thioredoxin-like_sf"/>
</dbReference>
<dbReference type="Proteomes" id="UP000775872">
    <property type="component" value="Unassembled WGS sequence"/>
</dbReference>
<dbReference type="SUPFAM" id="SSF52833">
    <property type="entry name" value="Thioredoxin-like"/>
    <property type="match status" value="1"/>
</dbReference>
<dbReference type="CDD" id="cd02947">
    <property type="entry name" value="TRX_family"/>
    <property type="match status" value="1"/>
</dbReference>
<dbReference type="AlphaFoldDB" id="A0A9N9VYU5"/>
<comment type="caution">
    <text evidence="3">The sequence shown here is derived from an EMBL/GenBank/DDBJ whole genome shotgun (WGS) entry which is preliminary data.</text>
</comment>
<proteinExistence type="predicted"/>
<evidence type="ECO:0000259" key="2">
    <source>
        <dbReference type="PROSITE" id="PS51352"/>
    </source>
</evidence>